<dbReference type="Gene3D" id="3.40.605.10">
    <property type="entry name" value="Aldehyde Dehydrogenase, Chain A, domain 1"/>
    <property type="match status" value="1"/>
</dbReference>
<dbReference type="InterPro" id="IPR016160">
    <property type="entry name" value="Ald_DH_CS_CYS"/>
</dbReference>
<dbReference type="FunFam" id="3.40.309.10:FF:000012">
    <property type="entry name" value="Betaine aldehyde dehydrogenase"/>
    <property type="match status" value="1"/>
</dbReference>
<reference evidence="6 7" key="1">
    <citation type="submission" date="2016-10" db="EMBL/GenBank/DDBJ databases">
        <authorList>
            <person name="de Groot N.N."/>
        </authorList>
    </citation>
    <scope>NUCLEOTIDE SEQUENCE [LARGE SCALE GENOMIC DNA]</scope>
    <source>
        <strain evidence="6 7">DSM 16859</strain>
    </source>
</reference>
<comment type="similarity">
    <text evidence="1 4">Belongs to the aldehyde dehydrogenase family.</text>
</comment>
<proteinExistence type="inferred from homology"/>
<evidence type="ECO:0000313" key="6">
    <source>
        <dbReference type="EMBL" id="SER75650.1"/>
    </source>
</evidence>
<dbReference type="InterPro" id="IPR015590">
    <property type="entry name" value="Aldehyde_DH_dom"/>
</dbReference>
<dbReference type="InterPro" id="IPR016161">
    <property type="entry name" value="Ald_DH/histidinol_DH"/>
</dbReference>
<accession>A0A1H9RS38</accession>
<dbReference type="RefSeq" id="WP_091968898.1">
    <property type="nucleotide sequence ID" value="NZ_FOGZ01000009.1"/>
</dbReference>
<gene>
    <name evidence="6" type="ORF">SAMN05443377_1096</name>
</gene>
<dbReference type="PANTHER" id="PTHR11699">
    <property type="entry name" value="ALDEHYDE DEHYDROGENASE-RELATED"/>
    <property type="match status" value="1"/>
</dbReference>
<dbReference type="OrthoDB" id="6882680at2"/>
<dbReference type="InterPro" id="IPR016163">
    <property type="entry name" value="Ald_DH_C"/>
</dbReference>
<dbReference type="STRING" id="64702.SAMN05443377_1096"/>
<dbReference type="AlphaFoldDB" id="A0A1H9RS38"/>
<evidence type="ECO:0000313" key="7">
    <source>
        <dbReference type="Proteomes" id="UP000198815"/>
    </source>
</evidence>
<dbReference type="Pfam" id="PF00171">
    <property type="entry name" value="Aldedh"/>
    <property type="match status" value="1"/>
</dbReference>
<dbReference type="Proteomes" id="UP000198815">
    <property type="component" value="Unassembled WGS sequence"/>
</dbReference>
<evidence type="ECO:0000256" key="1">
    <source>
        <dbReference type="ARBA" id="ARBA00009986"/>
    </source>
</evidence>
<keyword evidence="2 4" id="KW-0560">Oxidoreductase</keyword>
<dbReference type="Gene3D" id="3.40.309.10">
    <property type="entry name" value="Aldehyde Dehydrogenase, Chain A, domain 2"/>
    <property type="match status" value="1"/>
</dbReference>
<dbReference type="SUPFAM" id="SSF53720">
    <property type="entry name" value="ALDH-like"/>
    <property type="match status" value="1"/>
</dbReference>
<dbReference type="PROSITE" id="PS00687">
    <property type="entry name" value="ALDEHYDE_DEHYDR_GLU"/>
    <property type="match status" value="1"/>
</dbReference>
<evidence type="ECO:0000256" key="4">
    <source>
        <dbReference type="RuleBase" id="RU003345"/>
    </source>
</evidence>
<dbReference type="InterPro" id="IPR029510">
    <property type="entry name" value="Ald_DH_CS_GLU"/>
</dbReference>
<sequence>MTATITRPGTELVLSTTNYGMYIGGEWRQASDGATLEAFDPAHGTELARIADATKSDVDDAVAAARSAFRGWSQTTVQARSKALLEIADLIDKNSQFLATVESLDNGKPIRETSAADIPLAADHFRYFAGCMRADEGAATMIDPNTLNIILREPLGVIGQIVPWNFPFLMAAWKLAPALVAGNTVVFKPSSSTSLSVLELARLIDEAGILPKGVLNVITGSGGKSGEYLQHADVDKLAFTGSTEVGRKIGLAAAEKIIPATLELGGKSANVFFDDADPQTAVNGVAMGILFNQGQVCSAGSRIFIQQSKLDDFMGRLTDSFKKVRIGDPLDPQTEMGAQINQAQLKKILSYVEIGKGEGAEVAVGGQRATEGELAKGVFMEPTLLVGRNDMRVAREEIFGPVGVVIPFKDEDDVVAMANDSVYGLGGGVFSRSLERAIRVATRVRTGRVWVNQYNSFPAGAPFGGYKESGIGRETHKMILDAYQQTKNILVNLSDNPAGFPFAGR</sequence>
<feature type="active site" evidence="3">
    <location>
        <position position="263"/>
    </location>
</feature>
<dbReference type="PROSITE" id="PS00070">
    <property type="entry name" value="ALDEHYDE_DEHYDR_CYS"/>
    <property type="match status" value="1"/>
</dbReference>
<dbReference type="EMBL" id="FOGZ01000009">
    <property type="protein sequence ID" value="SER75650.1"/>
    <property type="molecule type" value="Genomic_DNA"/>
</dbReference>
<dbReference type="FunFam" id="3.40.605.10:FF:000007">
    <property type="entry name" value="NAD/NADP-dependent betaine aldehyde dehydrogenase"/>
    <property type="match status" value="1"/>
</dbReference>
<organism evidence="6 7">
    <name type="scientific">Propionibacterium cyclohexanicum</name>
    <dbReference type="NCBI Taxonomy" id="64702"/>
    <lineage>
        <taxon>Bacteria</taxon>
        <taxon>Bacillati</taxon>
        <taxon>Actinomycetota</taxon>
        <taxon>Actinomycetes</taxon>
        <taxon>Propionibacteriales</taxon>
        <taxon>Propionibacteriaceae</taxon>
        <taxon>Propionibacterium</taxon>
    </lineage>
</organism>
<evidence type="ECO:0000256" key="3">
    <source>
        <dbReference type="PROSITE-ProRule" id="PRU10007"/>
    </source>
</evidence>
<dbReference type="GO" id="GO:0016620">
    <property type="term" value="F:oxidoreductase activity, acting on the aldehyde or oxo group of donors, NAD or NADP as acceptor"/>
    <property type="evidence" value="ECO:0007669"/>
    <property type="project" value="InterPro"/>
</dbReference>
<protein>
    <submittedName>
        <fullName evidence="6">Acyl-CoA reductase</fullName>
    </submittedName>
</protein>
<evidence type="ECO:0000259" key="5">
    <source>
        <dbReference type="Pfam" id="PF00171"/>
    </source>
</evidence>
<evidence type="ECO:0000256" key="2">
    <source>
        <dbReference type="ARBA" id="ARBA00023002"/>
    </source>
</evidence>
<dbReference type="InterPro" id="IPR016162">
    <property type="entry name" value="Ald_DH_N"/>
</dbReference>
<keyword evidence="7" id="KW-1185">Reference proteome</keyword>
<name>A0A1H9RS38_9ACTN</name>
<feature type="domain" description="Aldehyde dehydrogenase" evidence="5">
    <location>
        <begin position="27"/>
        <end position="489"/>
    </location>
</feature>